<accession>Q82TH9</accession>
<dbReference type="STRING" id="228410.NE1908"/>
<dbReference type="PROSITE" id="PS50404">
    <property type="entry name" value="GST_NTER"/>
    <property type="match status" value="1"/>
</dbReference>
<dbReference type="InterPro" id="IPR034345">
    <property type="entry name" value="Gtt2-like_N"/>
</dbReference>
<dbReference type="OrthoDB" id="9782992at2"/>
<dbReference type="InterPro" id="IPR004045">
    <property type="entry name" value="Glutathione_S-Trfase_N"/>
</dbReference>
<dbReference type="InterPro" id="IPR004046">
    <property type="entry name" value="GST_C"/>
</dbReference>
<gene>
    <name evidence="3" type="ordered locus">NE1908</name>
</gene>
<dbReference type="eggNOG" id="COG0625">
    <property type="taxonomic scope" value="Bacteria"/>
</dbReference>
<dbReference type="SFLD" id="SFLDG00358">
    <property type="entry name" value="Main_(cytGST)"/>
    <property type="match status" value="1"/>
</dbReference>
<dbReference type="InterPro" id="IPR036249">
    <property type="entry name" value="Thioredoxin-like_sf"/>
</dbReference>
<protein>
    <submittedName>
        <fullName evidence="3">Possible glutathione S-transferase family protein</fullName>
    </submittedName>
</protein>
<proteinExistence type="predicted"/>
<dbReference type="GeneID" id="87105066"/>
<name>Q82TH9_NITEU</name>
<feature type="domain" description="GST C-terminal" evidence="2">
    <location>
        <begin position="85"/>
        <end position="214"/>
    </location>
</feature>
<dbReference type="RefSeq" id="WP_011112445.1">
    <property type="nucleotide sequence ID" value="NC_004757.1"/>
</dbReference>
<dbReference type="CDD" id="cd03051">
    <property type="entry name" value="GST_N_GTT2_like"/>
    <property type="match status" value="1"/>
</dbReference>
<dbReference type="Gene3D" id="3.40.30.10">
    <property type="entry name" value="Glutaredoxin"/>
    <property type="match status" value="1"/>
</dbReference>
<dbReference type="KEGG" id="neu:NE1908"/>
<dbReference type="HOGENOM" id="CLU_011226_6_3_4"/>
<evidence type="ECO:0000313" key="4">
    <source>
        <dbReference type="Proteomes" id="UP000001416"/>
    </source>
</evidence>
<evidence type="ECO:0000313" key="3">
    <source>
        <dbReference type="EMBL" id="CAD85819.1"/>
    </source>
</evidence>
<sequence length="214" mass="24254">MLIYDAHSPAPRCLRMFLLEKQLQLSAVTVDVMTGENRQPAYLAVNPAGQTPALRLDDGSTLTEAVAIAEYLEELHPLPALIGNTPEQRAQTRQWWRRVELNITEFIHNAYHYAEGLARFEPRIPVLPEAADGLKRVAQDRLRWLDGMFGTGPYLCGERFTAADIWLYVWLDFGVAVNQPFDRDLPKIGPWFERIAARPSAELSRVLLKVDGND</sequence>
<dbReference type="Gene3D" id="1.20.1050.10">
    <property type="match status" value="1"/>
</dbReference>
<keyword evidence="4" id="KW-1185">Reference proteome</keyword>
<reference evidence="3 4" key="1">
    <citation type="journal article" date="2003" name="J. Bacteriol.">
        <title>Complete genome sequence of the ammonia-oxidizing bacterium and obligate chemolithoautotroph Nitrosomonas europaea.</title>
        <authorList>
            <person name="Chain P."/>
            <person name="Lamerdin J."/>
            <person name="Larimer F."/>
            <person name="Regala W."/>
            <person name="Land M."/>
            <person name="Hauser L."/>
            <person name="Hooper A."/>
            <person name="Klotz M."/>
            <person name="Norton J."/>
            <person name="Sayavedra-Soto L."/>
            <person name="Arciero D."/>
            <person name="Hommes N."/>
            <person name="Whittaker M."/>
            <person name="Arp D."/>
        </authorList>
    </citation>
    <scope>NUCLEOTIDE SEQUENCE [LARGE SCALE GENOMIC DNA]</scope>
    <source>
        <strain evidence="4">ATCC 19718 / CIP 103999 / KCTC 2705 / NBRC 14298</strain>
    </source>
</reference>
<evidence type="ECO:0000259" key="2">
    <source>
        <dbReference type="PROSITE" id="PS50405"/>
    </source>
</evidence>
<dbReference type="EMBL" id="AL954747">
    <property type="protein sequence ID" value="CAD85819.1"/>
    <property type="molecule type" value="Genomic_DNA"/>
</dbReference>
<dbReference type="PANTHER" id="PTHR44051">
    <property type="entry name" value="GLUTATHIONE S-TRANSFERASE-RELATED"/>
    <property type="match status" value="1"/>
</dbReference>
<dbReference type="InterPro" id="IPR010987">
    <property type="entry name" value="Glutathione-S-Trfase_C-like"/>
</dbReference>
<dbReference type="SUPFAM" id="SSF52833">
    <property type="entry name" value="Thioredoxin-like"/>
    <property type="match status" value="1"/>
</dbReference>
<dbReference type="AlphaFoldDB" id="Q82TH9"/>
<dbReference type="PhylomeDB" id="Q82TH9"/>
<feature type="domain" description="GST N-terminal" evidence="1">
    <location>
        <begin position="1"/>
        <end position="80"/>
    </location>
</feature>
<keyword evidence="3" id="KW-0808">Transferase</keyword>
<dbReference type="Pfam" id="PF00043">
    <property type="entry name" value="GST_C"/>
    <property type="match status" value="1"/>
</dbReference>
<evidence type="ECO:0000259" key="1">
    <source>
        <dbReference type="PROSITE" id="PS50404"/>
    </source>
</evidence>
<dbReference type="Proteomes" id="UP000001416">
    <property type="component" value="Chromosome"/>
</dbReference>
<dbReference type="GO" id="GO:0016740">
    <property type="term" value="F:transferase activity"/>
    <property type="evidence" value="ECO:0007669"/>
    <property type="project" value="UniProtKB-KW"/>
</dbReference>
<dbReference type="InterPro" id="IPR036282">
    <property type="entry name" value="Glutathione-S-Trfase_C_sf"/>
</dbReference>
<dbReference type="PROSITE" id="PS50405">
    <property type="entry name" value="GST_CTER"/>
    <property type="match status" value="1"/>
</dbReference>
<organism evidence="3 4">
    <name type="scientific">Nitrosomonas europaea (strain ATCC 19718 / CIP 103999 / KCTC 2705 / NBRC 14298)</name>
    <dbReference type="NCBI Taxonomy" id="228410"/>
    <lineage>
        <taxon>Bacteria</taxon>
        <taxon>Pseudomonadati</taxon>
        <taxon>Pseudomonadota</taxon>
        <taxon>Betaproteobacteria</taxon>
        <taxon>Nitrosomonadales</taxon>
        <taxon>Nitrosomonadaceae</taxon>
        <taxon>Nitrosomonas</taxon>
    </lineage>
</organism>
<dbReference type="SFLD" id="SFLDS00019">
    <property type="entry name" value="Glutathione_Transferase_(cytos"/>
    <property type="match status" value="1"/>
</dbReference>
<dbReference type="InterPro" id="IPR040079">
    <property type="entry name" value="Glutathione_S-Trfase"/>
</dbReference>
<dbReference type="Pfam" id="PF13409">
    <property type="entry name" value="GST_N_2"/>
    <property type="match status" value="1"/>
</dbReference>
<dbReference type="SUPFAM" id="SSF47616">
    <property type="entry name" value="GST C-terminal domain-like"/>
    <property type="match status" value="1"/>
</dbReference>
<dbReference type="PANTHER" id="PTHR44051:SF8">
    <property type="entry name" value="GLUTATHIONE S-TRANSFERASE GSTA"/>
    <property type="match status" value="1"/>
</dbReference>